<feature type="region of interest" description="Disordered" evidence="1">
    <location>
        <begin position="97"/>
        <end position="138"/>
    </location>
</feature>
<feature type="compositionally biased region" description="Basic and acidic residues" evidence="1">
    <location>
        <begin position="124"/>
        <end position="136"/>
    </location>
</feature>
<evidence type="ECO:0000313" key="3">
    <source>
        <dbReference type="Proteomes" id="UP001633002"/>
    </source>
</evidence>
<dbReference type="EMBL" id="JBJQOH010000007">
    <property type="protein sequence ID" value="KAL3681860.1"/>
    <property type="molecule type" value="Genomic_DNA"/>
</dbReference>
<dbReference type="Proteomes" id="UP001633002">
    <property type="component" value="Unassembled WGS sequence"/>
</dbReference>
<feature type="region of interest" description="Disordered" evidence="1">
    <location>
        <begin position="1"/>
        <end position="44"/>
    </location>
</feature>
<name>A0ABD3GUQ4_9MARC</name>
<feature type="compositionally biased region" description="Basic and acidic residues" evidence="1">
    <location>
        <begin position="1"/>
        <end position="21"/>
    </location>
</feature>
<evidence type="ECO:0000313" key="2">
    <source>
        <dbReference type="EMBL" id="KAL3681860.1"/>
    </source>
</evidence>
<organism evidence="2 3">
    <name type="scientific">Riccia sorocarpa</name>
    <dbReference type="NCBI Taxonomy" id="122646"/>
    <lineage>
        <taxon>Eukaryota</taxon>
        <taxon>Viridiplantae</taxon>
        <taxon>Streptophyta</taxon>
        <taxon>Embryophyta</taxon>
        <taxon>Marchantiophyta</taxon>
        <taxon>Marchantiopsida</taxon>
        <taxon>Marchantiidae</taxon>
        <taxon>Marchantiales</taxon>
        <taxon>Ricciaceae</taxon>
        <taxon>Riccia</taxon>
    </lineage>
</organism>
<keyword evidence="3" id="KW-1185">Reference proteome</keyword>
<sequence>MIHYYTERREPRHHPHSDNRALRLPPHQPLRCPGPKEGRPTTTTLPVPLPVLFCILPPMLKNPGGCRILRERTGRAGRGRETVGTCGMRRDPRDREIRIKQPVARKSRNPSPGGTRAEPGRGGLGREGRGLSREKAGWAGNIAGKAGIQTGRSENCPGGLKMKLGKGLRKSSFFGRFHPSPFCLCA</sequence>
<evidence type="ECO:0000256" key="1">
    <source>
        <dbReference type="SAM" id="MobiDB-lite"/>
    </source>
</evidence>
<protein>
    <submittedName>
        <fullName evidence="2">Uncharacterized protein</fullName>
    </submittedName>
</protein>
<accession>A0ABD3GUQ4</accession>
<reference evidence="2 3" key="1">
    <citation type="submission" date="2024-09" db="EMBL/GenBank/DDBJ databases">
        <title>Chromosome-scale assembly of Riccia sorocarpa.</title>
        <authorList>
            <person name="Paukszto L."/>
        </authorList>
    </citation>
    <scope>NUCLEOTIDE SEQUENCE [LARGE SCALE GENOMIC DNA]</scope>
    <source>
        <strain evidence="2">LP-2024</strain>
        <tissue evidence="2">Aerial parts of the thallus</tissue>
    </source>
</reference>
<proteinExistence type="predicted"/>
<gene>
    <name evidence="2" type="ORF">R1sor_024816</name>
</gene>
<comment type="caution">
    <text evidence="2">The sequence shown here is derived from an EMBL/GenBank/DDBJ whole genome shotgun (WGS) entry which is preliminary data.</text>
</comment>
<dbReference type="AlphaFoldDB" id="A0ABD3GUQ4"/>